<dbReference type="OrthoDB" id="9816335at2"/>
<evidence type="ECO:0000313" key="5">
    <source>
        <dbReference type="EMBL" id="OEH82030.1"/>
    </source>
</evidence>
<dbReference type="Proteomes" id="UP000095256">
    <property type="component" value="Unassembled WGS sequence"/>
</dbReference>
<dbReference type="InterPro" id="IPR009057">
    <property type="entry name" value="Homeodomain-like_sf"/>
</dbReference>
<keyword evidence="3" id="KW-0804">Transcription</keyword>
<dbReference type="SUPFAM" id="SSF46689">
    <property type="entry name" value="Homeodomain-like"/>
    <property type="match status" value="1"/>
</dbReference>
<accession>A0A1E5KVZ1</accession>
<dbReference type="PRINTS" id="PR00032">
    <property type="entry name" value="HTHARAC"/>
</dbReference>
<dbReference type="PANTHER" id="PTHR43280">
    <property type="entry name" value="ARAC-FAMILY TRANSCRIPTIONAL REGULATOR"/>
    <property type="match status" value="1"/>
</dbReference>
<dbReference type="PROSITE" id="PS00041">
    <property type="entry name" value="HTH_ARAC_FAMILY_1"/>
    <property type="match status" value="1"/>
</dbReference>
<dbReference type="RefSeq" id="WP_069699036.1">
    <property type="nucleotide sequence ID" value="NZ_JAGGMA010000039.1"/>
</dbReference>
<proteinExistence type="predicted"/>
<dbReference type="Pfam" id="PF12833">
    <property type="entry name" value="HTH_18"/>
    <property type="match status" value="1"/>
</dbReference>
<evidence type="ECO:0000259" key="4">
    <source>
        <dbReference type="PROSITE" id="PS01124"/>
    </source>
</evidence>
<dbReference type="STRING" id="762845.BCR26_15070"/>
<feature type="domain" description="HTH araC/xylS-type" evidence="4">
    <location>
        <begin position="217"/>
        <end position="314"/>
    </location>
</feature>
<comment type="caution">
    <text evidence="5">The sequence shown here is derived from an EMBL/GenBank/DDBJ whole genome shotgun (WGS) entry which is preliminary data.</text>
</comment>
<gene>
    <name evidence="5" type="ORF">BCR26_15070</name>
</gene>
<dbReference type="PANTHER" id="PTHR43280:SF28">
    <property type="entry name" value="HTH-TYPE TRANSCRIPTIONAL ACTIVATOR RHAS"/>
    <property type="match status" value="1"/>
</dbReference>
<dbReference type="GO" id="GO:0003700">
    <property type="term" value="F:DNA-binding transcription factor activity"/>
    <property type="evidence" value="ECO:0007669"/>
    <property type="project" value="InterPro"/>
</dbReference>
<dbReference type="EMBL" id="MIEK01000031">
    <property type="protein sequence ID" value="OEH82030.1"/>
    <property type="molecule type" value="Genomic_DNA"/>
</dbReference>
<organism evidence="5 6">
    <name type="scientific">Enterococcus rivorum</name>
    <dbReference type="NCBI Taxonomy" id="762845"/>
    <lineage>
        <taxon>Bacteria</taxon>
        <taxon>Bacillati</taxon>
        <taxon>Bacillota</taxon>
        <taxon>Bacilli</taxon>
        <taxon>Lactobacillales</taxon>
        <taxon>Enterococcaceae</taxon>
        <taxon>Enterococcus</taxon>
    </lineage>
</organism>
<keyword evidence="6" id="KW-1185">Reference proteome</keyword>
<keyword evidence="2" id="KW-0238">DNA-binding</keyword>
<dbReference type="GO" id="GO:0043565">
    <property type="term" value="F:sequence-specific DNA binding"/>
    <property type="evidence" value="ECO:0007669"/>
    <property type="project" value="InterPro"/>
</dbReference>
<dbReference type="PROSITE" id="PS01124">
    <property type="entry name" value="HTH_ARAC_FAMILY_2"/>
    <property type="match status" value="1"/>
</dbReference>
<dbReference type="InterPro" id="IPR018062">
    <property type="entry name" value="HTH_AraC-typ_CS"/>
</dbReference>
<evidence type="ECO:0000256" key="1">
    <source>
        <dbReference type="ARBA" id="ARBA00023015"/>
    </source>
</evidence>
<dbReference type="AlphaFoldDB" id="A0A1E5KVZ1"/>
<dbReference type="InterPro" id="IPR018060">
    <property type="entry name" value="HTH_AraC"/>
</dbReference>
<dbReference type="Gene3D" id="1.10.10.60">
    <property type="entry name" value="Homeodomain-like"/>
    <property type="match status" value="2"/>
</dbReference>
<dbReference type="SMART" id="SM00342">
    <property type="entry name" value="HTH_ARAC"/>
    <property type="match status" value="1"/>
</dbReference>
<evidence type="ECO:0000256" key="2">
    <source>
        <dbReference type="ARBA" id="ARBA00023125"/>
    </source>
</evidence>
<protein>
    <recommendedName>
        <fullName evidence="4">HTH araC/xylS-type domain-containing protein</fullName>
    </recommendedName>
</protein>
<evidence type="ECO:0000256" key="3">
    <source>
        <dbReference type="ARBA" id="ARBA00023163"/>
    </source>
</evidence>
<evidence type="ECO:0000313" key="6">
    <source>
        <dbReference type="Proteomes" id="UP000095256"/>
    </source>
</evidence>
<dbReference type="InterPro" id="IPR020449">
    <property type="entry name" value="Tscrpt_reg_AraC-type_HTH"/>
</dbReference>
<sequence>MSQSSIFQKTNIFQTLQDYDCFVTDEDKIEKLINAFENNISKTCCALICQNSNEELTYAAPYIRILYVLQGTIRITIDSKLVEYSAGCFIIANPVTQIFYSELEDNTEVMTLLFKKDFFDLFYTNQIIDYPLFYDFIQFVISEEQTKSNYFFFQCDPQDDTRYLALILLKEILSQKNSAQKKVVRAAFLLLIAELDRIKNETLILKESIIPSNMLVGEILKYMNLNYAVASLQSLSDIFHLHPNYISGLIKENTGKLFSQHLAEIRLKQATYLLTNTNLSIEKISEMIGYMDKGYFFKLFKKHFDCSPRKYRINHENQQTCK</sequence>
<keyword evidence="1" id="KW-0805">Transcription regulation</keyword>
<reference evidence="5 6" key="1">
    <citation type="submission" date="2016-09" db="EMBL/GenBank/DDBJ databases">
        <authorList>
            <person name="Capua I."/>
            <person name="De Benedictis P."/>
            <person name="Joannis T."/>
            <person name="Lombin L.H."/>
            <person name="Cattoli G."/>
        </authorList>
    </citation>
    <scope>NUCLEOTIDE SEQUENCE [LARGE SCALE GENOMIC DNA]</scope>
    <source>
        <strain evidence="5 6">LMG 25899</strain>
    </source>
</reference>
<name>A0A1E5KVZ1_9ENTE</name>